<evidence type="ECO:0000313" key="1">
    <source>
        <dbReference type="EMBL" id="SJM33016.1"/>
    </source>
</evidence>
<name>A0A2P9APG4_9HYPH</name>
<reference evidence="2" key="1">
    <citation type="submission" date="2016-12" db="EMBL/GenBank/DDBJ databases">
        <authorList>
            <person name="Brunel B."/>
        </authorList>
    </citation>
    <scope>NUCLEOTIDE SEQUENCE [LARGE SCALE GENOMIC DNA]</scope>
</reference>
<dbReference type="RefSeq" id="WP_123149828.1">
    <property type="nucleotide sequence ID" value="NZ_FUIG01000041.1"/>
</dbReference>
<accession>A0A2P9APG4</accession>
<evidence type="ECO:0000313" key="2">
    <source>
        <dbReference type="Proteomes" id="UP000245698"/>
    </source>
</evidence>
<organism evidence="1 2">
    <name type="scientific">Mesorhizobium delmotii</name>
    <dbReference type="NCBI Taxonomy" id="1631247"/>
    <lineage>
        <taxon>Bacteria</taxon>
        <taxon>Pseudomonadati</taxon>
        <taxon>Pseudomonadota</taxon>
        <taxon>Alphaproteobacteria</taxon>
        <taxon>Hyphomicrobiales</taxon>
        <taxon>Phyllobacteriaceae</taxon>
        <taxon>Mesorhizobium</taxon>
    </lineage>
</organism>
<dbReference type="Proteomes" id="UP000245698">
    <property type="component" value="Unassembled WGS sequence"/>
</dbReference>
<keyword evidence="2" id="KW-1185">Reference proteome</keyword>
<dbReference type="AlphaFoldDB" id="A0A2P9APG4"/>
<gene>
    <name evidence="1" type="ORF">BQ8482_330151</name>
</gene>
<sequence>MTEPERQEFKARKAAYIEALFRKLFSERKAEAHLAVIARRAERERELWNRTHSAAEVTTDG</sequence>
<proteinExistence type="predicted"/>
<dbReference type="EMBL" id="FUIG01000041">
    <property type="protein sequence ID" value="SJM33016.1"/>
    <property type="molecule type" value="Genomic_DNA"/>
</dbReference>
<protein>
    <submittedName>
        <fullName evidence="1">Uncharacterized protein</fullName>
    </submittedName>
</protein>